<dbReference type="EMBL" id="LQYT01000013">
    <property type="protein sequence ID" value="KYD22155.1"/>
    <property type="molecule type" value="Genomic_DNA"/>
</dbReference>
<dbReference type="STRING" id="301148.B4135_1500"/>
<accession>A0A150MCU2</accession>
<sequence length="45" mass="5017">MAQPEENPKRRMTFLSKRALAAPSSSGPGKIRPRAGRLKSEEKNH</sequence>
<dbReference type="AlphaFoldDB" id="A0A150MCU2"/>
<evidence type="ECO:0000256" key="1">
    <source>
        <dbReference type="SAM" id="MobiDB-lite"/>
    </source>
</evidence>
<proteinExistence type="predicted"/>
<comment type="caution">
    <text evidence="2">The sequence shown here is derived from an EMBL/GenBank/DDBJ whole genome shotgun (WGS) entry which is preliminary data.</text>
</comment>
<reference evidence="2 3" key="1">
    <citation type="submission" date="2016-01" db="EMBL/GenBank/DDBJ databases">
        <title>Draft Genome Sequences of Seven Thermophilic Sporeformers Isolated from Foods.</title>
        <authorList>
            <person name="Berendsen E.M."/>
            <person name="Wells-Bennik M.H."/>
            <person name="Krawcyk A.O."/>
            <person name="De Jong A."/>
            <person name="Holsappel S."/>
            <person name="Eijlander R.T."/>
            <person name="Kuipers O.P."/>
        </authorList>
    </citation>
    <scope>NUCLEOTIDE SEQUENCE [LARGE SCALE GENOMIC DNA]</scope>
    <source>
        <strain evidence="2 3">B4135</strain>
    </source>
</reference>
<evidence type="ECO:0000313" key="2">
    <source>
        <dbReference type="EMBL" id="KYD22155.1"/>
    </source>
</evidence>
<evidence type="ECO:0000313" key="3">
    <source>
        <dbReference type="Proteomes" id="UP000075683"/>
    </source>
</evidence>
<feature type="region of interest" description="Disordered" evidence="1">
    <location>
        <begin position="17"/>
        <end position="45"/>
    </location>
</feature>
<name>A0A150MCU2_9BACI</name>
<organism evidence="2 3">
    <name type="scientific">Caldibacillus debilis</name>
    <dbReference type="NCBI Taxonomy" id="301148"/>
    <lineage>
        <taxon>Bacteria</taxon>
        <taxon>Bacillati</taxon>
        <taxon>Bacillota</taxon>
        <taxon>Bacilli</taxon>
        <taxon>Bacillales</taxon>
        <taxon>Bacillaceae</taxon>
        <taxon>Caldibacillus</taxon>
    </lineage>
</organism>
<protein>
    <submittedName>
        <fullName evidence="2">Uncharacterized protein</fullName>
    </submittedName>
</protein>
<dbReference type="Proteomes" id="UP000075683">
    <property type="component" value="Unassembled WGS sequence"/>
</dbReference>
<gene>
    <name evidence="2" type="ORF">B4135_1500</name>
</gene>